<evidence type="ECO:0000313" key="1">
    <source>
        <dbReference type="EMBL" id="NMQ04280.1"/>
    </source>
</evidence>
<proteinExistence type="predicted"/>
<sequence>MPKPINGFLGKLDETAQHTTPEGLTIMTLNQTQEDLLETTPLLSRLFEVLPMARACDLHQRLQAGRTDRETRELLRTALSLCEQSRKMN</sequence>
<dbReference type="Proteomes" id="UP000886469">
    <property type="component" value="Unassembled WGS sequence"/>
</dbReference>
<reference evidence="1" key="1">
    <citation type="submission" date="2019-03" db="EMBL/GenBank/DDBJ databases">
        <title>Metabolic reconstructions from genomes of highly enriched 'Candidatus Accumulibacter' and 'Candidatus Competibacter' bioreactor populations.</title>
        <authorList>
            <person name="Annavajhala M.K."/>
            <person name="Welles L."/>
            <person name="Abbas B."/>
            <person name="Sorokin D."/>
            <person name="Park H."/>
            <person name="Van Loosdrecht M."/>
            <person name="Chandran K."/>
        </authorList>
    </citation>
    <scope>NUCLEOTIDE SEQUENCE</scope>
    <source>
        <strain evidence="1">SBR_L</strain>
    </source>
</reference>
<keyword evidence="2" id="KW-1185">Reference proteome</keyword>
<gene>
    <name evidence="1" type="ORF">E4Q08_02890</name>
</gene>
<protein>
    <submittedName>
        <fullName evidence="1">Uncharacterized protein</fullName>
    </submittedName>
</protein>
<accession>A0ABX1T3Q2</accession>
<organism evidence="1 2">
    <name type="scientific">Candidatus Accumulibacter contiguus</name>
    <dbReference type="NCBI Taxonomy" id="2954381"/>
    <lineage>
        <taxon>Bacteria</taxon>
        <taxon>Pseudomonadati</taxon>
        <taxon>Pseudomonadota</taxon>
        <taxon>Betaproteobacteria</taxon>
        <taxon>Candidatus Accumulibacter</taxon>
    </lineage>
</organism>
<evidence type="ECO:0000313" key="2">
    <source>
        <dbReference type="Proteomes" id="UP000886469"/>
    </source>
</evidence>
<dbReference type="RefSeq" id="WP_169069267.1">
    <property type="nucleotide sequence ID" value="NZ_JAZKUC010000001.1"/>
</dbReference>
<name>A0ABX1T3Q2_9PROT</name>
<comment type="caution">
    <text evidence="1">The sequence shown here is derived from an EMBL/GenBank/DDBJ whole genome shotgun (WGS) entry which is preliminary data.</text>
</comment>
<dbReference type="EMBL" id="SPMX01000006">
    <property type="protein sequence ID" value="NMQ04280.1"/>
    <property type="molecule type" value="Genomic_DNA"/>
</dbReference>